<name>A0ABT3QBW7_9PROT</name>
<dbReference type="RefSeq" id="WP_173559491.1">
    <property type="nucleotide sequence ID" value="NZ_JAERKX010000001.1"/>
</dbReference>
<reference evidence="1 2" key="1">
    <citation type="submission" date="2022-11" db="EMBL/GenBank/DDBJ databases">
        <title>Genome sequencing of Acetobacter type strain.</title>
        <authorList>
            <person name="Heo J."/>
            <person name="Lee D."/>
            <person name="Han B.-H."/>
            <person name="Hong S.-B."/>
            <person name="Kwon S.-W."/>
        </authorList>
    </citation>
    <scope>NUCLEOTIDE SEQUENCE [LARGE SCALE GENOMIC DNA]</scope>
    <source>
        <strain evidence="1 2">KACC 21253</strain>
    </source>
</reference>
<gene>
    <name evidence="1" type="ORF">OQ497_02190</name>
</gene>
<organism evidence="1 2">
    <name type="scientific">Acetobacter thailandicus</name>
    <dbReference type="NCBI Taxonomy" id="1502842"/>
    <lineage>
        <taxon>Bacteria</taxon>
        <taxon>Pseudomonadati</taxon>
        <taxon>Pseudomonadota</taxon>
        <taxon>Alphaproteobacteria</taxon>
        <taxon>Acetobacterales</taxon>
        <taxon>Acetobacteraceae</taxon>
        <taxon>Acetobacter</taxon>
    </lineage>
</organism>
<sequence length="80" mass="9201">MKKVWSQPYLETCCRSSLHRLCLTGASGRPSGLRDDPCLERMQKMGFVQRSPQGRFLATDAGYARYRQEVLGMKRYRGGR</sequence>
<keyword evidence="2" id="KW-1185">Reference proteome</keyword>
<dbReference type="Proteomes" id="UP001301152">
    <property type="component" value="Unassembled WGS sequence"/>
</dbReference>
<comment type="caution">
    <text evidence="1">The sequence shown here is derived from an EMBL/GenBank/DDBJ whole genome shotgun (WGS) entry which is preliminary data.</text>
</comment>
<evidence type="ECO:0000313" key="1">
    <source>
        <dbReference type="EMBL" id="MCX2562780.1"/>
    </source>
</evidence>
<accession>A0ABT3QBW7</accession>
<protein>
    <submittedName>
        <fullName evidence="1">Uncharacterized protein</fullName>
    </submittedName>
</protein>
<evidence type="ECO:0000313" key="2">
    <source>
        <dbReference type="Proteomes" id="UP001301152"/>
    </source>
</evidence>
<dbReference type="EMBL" id="JAPIUZ010000001">
    <property type="protein sequence ID" value="MCX2562780.1"/>
    <property type="molecule type" value="Genomic_DNA"/>
</dbReference>
<proteinExistence type="predicted"/>